<comment type="caution">
    <text evidence="1">The sequence shown here is derived from an EMBL/GenBank/DDBJ whole genome shotgun (WGS) entry which is preliminary data.</text>
</comment>
<organism evidence="1 2">
    <name type="scientific">Penicillium nordicum</name>
    <dbReference type="NCBI Taxonomy" id="229535"/>
    <lineage>
        <taxon>Eukaryota</taxon>
        <taxon>Fungi</taxon>
        <taxon>Dikarya</taxon>
        <taxon>Ascomycota</taxon>
        <taxon>Pezizomycotina</taxon>
        <taxon>Eurotiomycetes</taxon>
        <taxon>Eurotiomycetidae</taxon>
        <taxon>Eurotiales</taxon>
        <taxon>Aspergillaceae</taxon>
        <taxon>Penicillium</taxon>
    </lineage>
</organism>
<dbReference type="EMBL" id="LHQQ01000004">
    <property type="protein sequence ID" value="KOS48493.1"/>
    <property type="molecule type" value="Genomic_DNA"/>
</dbReference>
<dbReference type="Proteomes" id="UP000037696">
    <property type="component" value="Unassembled WGS sequence"/>
</dbReference>
<proteinExistence type="predicted"/>
<sequence>MALGNLVLAATLHKAAGAFNFALCIPIWHIFIIAQILDAVNFHIALPVDDRSTLILGKNQKARKREVEGWI</sequence>
<protein>
    <submittedName>
        <fullName evidence="1">Uncharacterized protein</fullName>
    </submittedName>
</protein>
<keyword evidence="2" id="KW-1185">Reference proteome</keyword>
<reference evidence="1 2" key="1">
    <citation type="submission" date="2015-08" db="EMBL/GenBank/DDBJ databases">
        <title>Genome sequencing of Penicillium nordicum.</title>
        <authorList>
            <person name="Nguyen H.D."/>
            <person name="Seifert K.A."/>
        </authorList>
    </citation>
    <scope>NUCLEOTIDE SEQUENCE [LARGE SCALE GENOMIC DNA]</scope>
    <source>
        <strain evidence="1 2">DAOMC 185683</strain>
    </source>
</reference>
<accession>A0A0M9WKP5</accession>
<evidence type="ECO:0000313" key="2">
    <source>
        <dbReference type="Proteomes" id="UP000037696"/>
    </source>
</evidence>
<dbReference type="OrthoDB" id="3648309at2759"/>
<gene>
    <name evidence="1" type="ORF">ACN38_g531</name>
</gene>
<name>A0A0M9WKP5_9EURO</name>
<dbReference type="AlphaFoldDB" id="A0A0M9WKP5"/>
<evidence type="ECO:0000313" key="1">
    <source>
        <dbReference type="EMBL" id="KOS48493.1"/>
    </source>
</evidence>